<feature type="transmembrane region" description="Helical" evidence="6">
    <location>
        <begin position="20"/>
        <end position="40"/>
    </location>
</feature>
<evidence type="ECO:0000256" key="1">
    <source>
        <dbReference type="ARBA" id="ARBA00004141"/>
    </source>
</evidence>
<sequence length="515" mass="56094">MQSLISHFRQFGNRTMLSIFLFGIASGFPWVMIGSVLSAWLKDAGLTRSAIGYFTAVFAVYSVNFLWSPMLDRIKVPLLCRRLGQRRGWILSMQLLIALCCLLLSQIDPNANLTLAGLAALMIALCSATQDIAIDAYRIDSIDPQHNEQQSSAAAMSTSGWWTGYALLGAIPFFIADLPGWQWPDVYLLLGAIMLLLTLAIGVAKEPHSIREQAYQEAQSRYLAAVSAKGHQALLVLMAIGLAVVLCFTGVFGPSWFSYQNGVFSLLVILLLVYAISATSRMLKTPHSVAMQHSGHAQRAMAWVLVSMGEPLRDFFNRNGVRLALALILFVMLFKMGEAILGRMSIVFYKEVGFSNSDIAAYSKLLTWAVTIVASVTGSLINLRIGIIKGLFVGGIAMAASNLLFALMASVGPDKTLLFITIVVDGFTAAWGTVAFMAFISVLCNRAFTASQYALLASIGTFGRTTLGAYSGLIVDNLGGNWQLFFLLTALMVVPSLVLLYLIRHRVRDLAGQRA</sequence>
<reference evidence="7 8" key="1">
    <citation type="journal article" date="2019" name="Int. J. Syst. Evol. Microbiol.">
        <title>The Global Catalogue of Microorganisms (GCM) 10K type strain sequencing project: providing services to taxonomists for standard genome sequencing and annotation.</title>
        <authorList>
            <consortium name="The Broad Institute Genomics Platform"/>
            <consortium name="The Broad Institute Genome Sequencing Center for Infectious Disease"/>
            <person name="Wu L."/>
            <person name="Ma J."/>
        </authorList>
    </citation>
    <scope>NUCLEOTIDE SEQUENCE [LARGE SCALE GENOMIC DNA]</scope>
    <source>
        <strain evidence="7 8">JCM 13378</strain>
    </source>
</reference>
<evidence type="ECO:0008006" key="9">
    <source>
        <dbReference type="Google" id="ProtNLM"/>
    </source>
</evidence>
<feature type="transmembrane region" description="Helical" evidence="6">
    <location>
        <begin position="390"/>
        <end position="411"/>
    </location>
</feature>
<feature type="transmembrane region" description="Helical" evidence="6">
    <location>
        <begin position="481"/>
        <end position="503"/>
    </location>
</feature>
<feature type="transmembrane region" description="Helical" evidence="6">
    <location>
        <begin position="113"/>
        <end position="134"/>
    </location>
</feature>
<feature type="transmembrane region" description="Helical" evidence="6">
    <location>
        <begin position="46"/>
        <end position="67"/>
    </location>
</feature>
<evidence type="ECO:0000256" key="6">
    <source>
        <dbReference type="SAM" id="Phobius"/>
    </source>
</evidence>
<evidence type="ECO:0000256" key="4">
    <source>
        <dbReference type="ARBA" id="ARBA00022989"/>
    </source>
</evidence>
<comment type="subcellular location">
    <subcellularLocation>
        <location evidence="1">Membrane</location>
        <topology evidence="1">Multi-pass membrane protein</topology>
    </subcellularLocation>
</comment>
<evidence type="ECO:0000256" key="3">
    <source>
        <dbReference type="ARBA" id="ARBA00022692"/>
    </source>
</evidence>
<keyword evidence="3 6" id="KW-0812">Transmembrane</keyword>
<dbReference type="EMBL" id="BAAAEI010000002">
    <property type="protein sequence ID" value="GAA0342719.1"/>
    <property type="molecule type" value="Genomic_DNA"/>
</dbReference>
<feature type="transmembrane region" description="Helical" evidence="6">
    <location>
        <begin position="233"/>
        <end position="257"/>
    </location>
</feature>
<dbReference type="Pfam" id="PF07690">
    <property type="entry name" value="MFS_1"/>
    <property type="match status" value="1"/>
</dbReference>
<dbReference type="InterPro" id="IPR036259">
    <property type="entry name" value="MFS_trans_sf"/>
</dbReference>
<accession>A0ABN0WNK2</accession>
<comment type="caution">
    <text evidence="7">The sequence shown here is derived from an EMBL/GenBank/DDBJ whole genome shotgun (WGS) entry which is preliminary data.</text>
</comment>
<evidence type="ECO:0000256" key="5">
    <source>
        <dbReference type="ARBA" id="ARBA00023136"/>
    </source>
</evidence>
<gene>
    <name evidence="7" type="ORF">GCM10009092_04170</name>
</gene>
<dbReference type="PANTHER" id="PTHR12778">
    <property type="entry name" value="SOLUTE CARRIER FAMILY 33 ACETYL-COA TRANSPORTER -RELATED"/>
    <property type="match status" value="1"/>
</dbReference>
<proteinExistence type="predicted"/>
<dbReference type="Proteomes" id="UP001501757">
    <property type="component" value="Unassembled WGS sequence"/>
</dbReference>
<evidence type="ECO:0000313" key="7">
    <source>
        <dbReference type="EMBL" id="GAA0342719.1"/>
    </source>
</evidence>
<evidence type="ECO:0000313" key="8">
    <source>
        <dbReference type="Proteomes" id="UP001501757"/>
    </source>
</evidence>
<evidence type="ECO:0000256" key="2">
    <source>
        <dbReference type="ARBA" id="ARBA00022448"/>
    </source>
</evidence>
<dbReference type="PANTHER" id="PTHR12778:SF10">
    <property type="entry name" value="MAJOR FACILITATOR SUPERFAMILY DOMAIN-CONTAINING PROTEIN 3"/>
    <property type="match status" value="1"/>
</dbReference>
<protein>
    <recommendedName>
        <fullName evidence="9">MFS transporter</fullName>
    </recommendedName>
</protein>
<keyword evidence="5 6" id="KW-0472">Membrane</keyword>
<keyword evidence="4 6" id="KW-1133">Transmembrane helix</keyword>
<dbReference type="Gene3D" id="1.20.1250.20">
    <property type="entry name" value="MFS general substrate transporter like domains"/>
    <property type="match status" value="2"/>
</dbReference>
<dbReference type="SUPFAM" id="SSF103473">
    <property type="entry name" value="MFS general substrate transporter"/>
    <property type="match status" value="2"/>
</dbReference>
<feature type="transmembrane region" description="Helical" evidence="6">
    <location>
        <begin position="453"/>
        <end position="475"/>
    </location>
</feature>
<feature type="transmembrane region" description="Helical" evidence="6">
    <location>
        <begin position="154"/>
        <end position="175"/>
    </location>
</feature>
<keyword evidence="2" id="KW-0813">Transport</keyword>
<feature type="transmembrane region" description="Helical" evidence="6">
    <location>
        <begin position="263"/>
        <end position="283"/>
    </location>
</feature>
<name>A0ABN0WNK2_9ALTE</name>
<feature type="transmembrane region" description="Helical" evidence="6">
    <location>
        <begin position="88"/>
        <end position="107"/>
    </location>
</feature>
<dbReference type="NCBIfam" id="TIGR00901">
    <property type="entry name" value="2A0125"/>
    <property type="match status" value="1"/>
</dbReference>
<feature type="transmembrane region" description="Helical" evidence="6">
    <location>
        <begin position="187"/>
        <end position="204"/>
    </location>
</feature>
<organism evidence="7 8">
    <name type="scientific">Bowmanella denitrificans</name>
    <dbReference type="NCBI Taxonomy" id="366582"/>
    <lineage>
        <taxon>Bacteria</taxon>
        <taxon>Pseudomonadati</taxon>
        <taxon>Pseudomonadota</taxon>
        <taxon>Gammaproteobacteria</taxon>
        <taxon>Alteromonadales</taxon>
        <taxon>Alteromonadaceae</taxon>
        <taxon>Bowmanella</taxon>
    </lineage>
</organism>
<dbReference type="InterPro" id="IPR011701">
    <property type="entry name" value="MFS"/>
</dbReference>
<feature type="transmembrane region" description="Helical" evidence="6">
    <location>
        <begin position="365"/>
        <end position="383"/>
    </location>
</feature>
<feature type="transmembrane region" description="Helical" evidence="6">
    <location>
        <begin position="417"/>
        <end position="441"/>
    </location>
</feature>
<dbReference type="InterPro" id="IPR004752">
    <property type="entry name" value="AmpG_permease/AT-1"/>
</dbReference>
<feature type="transmembrane region" description="Helical" evidence="6">
    <location>
        <begin position="323"/>
        <end position="345"/>
    </location>
</feature>
<keyword evidence="8" id="KW-1185">Reference proteome</keyword>